<dbReference type="AlphaFoldDB" id="A0A8H5CUV9"/>
<gene>
    <name evidence="2" type="ORF">D9758_015049</name>
</gene>
<reference evidence="2 3" key="1">
    <citation type="journal article" date="2020" name="ISME J.">
        <title>Uncovering the hidden diversity of litter-decomposition mechanisms in mushroom-forming fungi.</title>
        <authorList>
            <person name="Floudas D."/>
            <person name="Bentzer J."/>
            <person name="Ahren D."/>
            <person name="Johansson T."/>
            <person name="Persson P."/>
            <person name="Tunlid A."/>
        </authorList>
    </citation>
    <scope>NUCLEOTIDE SEQUENCE [LARGE SCALE GENOMIC DNA]</scope>
    <source>
        <strain evidence="2 3">CBS 291.85</strain>
    </source>
</reference>
<accession>A0A8H5CUV9</accession>
<name>A0A8H5CUV9_9AGAR</name>
<sequence>MQRLIELAHQACISCSHILGDPHFLDKSPLALNLSVFLVGLELWKANKQALITAAMAAFALLRLLTNIVAGARGAVAPNFQQFIGRDKWLLITLWVTAAVVDISVTACMTYTLSKRRQNAIQRTTELLDKLILWTIVLLQLLQQLRLNQRGVLREQRKDGVISMSIPNSNSAPRMTIPGLSGTDTVNPDSDFYLSRSGSMQFSSNRTQPVIAIEMNTVTEMDHDADEAKSDGKAYVSV</sequence>
<keyword evidence="1" id="KW-1133">Transmembrane helix</keyword>
<dbReference type="OrthoDB" id="2535105at2759"/>
<proteinExistence type="predicted"/>
<dbReference type="EMBL" id="JAACJM010000094">
    <property type="protein sequence ID" value="KAF5347483.1"/>
    <property type="molecule type" value="Genomic_DNA"/>
</dbReference>
<keyword evidence="1" id="KW-0472">Membrane</keyword>
<protein>
    <submittedName>
        <fullName evidence="2">Uncharacterized protein</fullName>
    </submittedName>
</protein>
<evidence type="ECO:0000313" key="2">
    <source>
        <dbReference type="EMBL" id="KAF5347483.1"/>
    </source>
</evidence>
<feature type="transmembrane region" description="Helical" evidence="1">
    <location>
        <begin position="89"/>
        <end position="113"/>
    </location>
</feature>
<evidence type="ECO:0000256" key="1">
    <source>
        <dbReference type="SAM" id="Phobius"/>
    </source>
</evidence>
<keyword evidence="1" id="KW-0812">Transmembrane</keyword>
<keyword evidence="3" id="KW-1185">Reference proteome</keyword>
<dbReference type="Proteomes" id="UP000559256">
    <property type="component" value="Unassembled WGS sequence"/>
</dbReference>
<evidence type="ECO:0000313" key="3">
    <source>
        <dbReference type="Proteomes" id="UP000559256"/>
    </source>
</evidence>
<comment type="caution">
    <text evidence="2">The sequence shown here is derived from an EMBL/GenBank/DDBJ whole genome shotgun (WGS) entry which is preliminary data.</text>
</comment>
<organism evidence="2 3">
    <name type="scientific">Tetrapyrgos nigripes</name>
    <dbReference type="NCBI Taxonomy" id="182062"/>
    <lineage>
        <taxon>Eukaryota</taxon>
        <taxon>Fungi</taxon>
        <taxon>Dikarya</taxon>
        <taxon>Basidiomycota</taxon>
        <taxon>Agaricomycotina</taxon>
        <taxon>Agaricomycetes</taxon>
        <taxon>Agaricomycetidae</taxon>
        <taxon>Agaricales</taxon>
        <taxon>Marasmiineae</taxon>
        <taxon>Marasmiaceae</taxon>
        <taxon>Tetrapyrgos</taxon>
    </lineage>
</organism>
<feature type="transmembrane region" description="Helical" evidence="1">
    <location>
        <begin position="50"/>
        <end position="69"/>
    </location>
</feature>